<accession>A0A8J5D042</accession>
<name>A0A8J5D042_CHIOP</name>
<feature type="region of interest" description="Disordered" evidence="1">
    <location>
        <begin position="16"/>
        <end position="57"/>
    </location>
</feature>
<proteinExistence type="predicted"/>
<evidence type="ECO:0000313" key="2">
    <source>
        <dbReference type="EMBL" id="KAG0727759.1"/>
    </source>
</evidence>
<dbReference type="OrthoDB" id="5296287at2759"/>
<evidence type="ECO:0000256" key="1">
    <source>
        <dbReference type="SAM" id="MobiDB-lite"/>
    </source>
</evidence>
<organism evidence="2 3">
    <name type="scientific">Chionoecetes opilio</name>
    <name type="common">Atlantic snow crab</name>
    <name type="synonym">Cancer opilio</name>
    <dbReference type="NCBI Taxonomy" id="41210"/>
    <lineage>
        <taxon>Eukaryota</taxon>
        <taxon>Metazoa</taxon>
        <taxon>Ecdysozoa</taxon>
        <taxon>Arthropoda</taxon>
        <taxon>Crustacea</taxon>
        <taxon>Multicrustacea</taxon>
        <taxon>Malacostraca</taxon>
        <taxon>Eumalacostraca</taxon>
        <taxon>Eucarida</taxon>
        <taxon>Decapoda</taxon>
        <taxon>Pleocyemata</taxon>
        <taxon>Brachyura</taxon>
        <taxon>Eubrachyura</taxon>
        <taxon>Majoidea</taxon>
        <taxon>Majidae</taxon>
        <taxon>Chionoecetes</taxon>
    </lineage>
</organism>
<dbReference type="EMBL" id="JACEEZ010003002">
    <property type="protein sequence ID" value="KAG0727759.1"/>
    <property type="molecule type" value="Genomic_DNA"/>
</dbReference>
<feature type="region of interest" description="Disordered" evidence="1">
    <location>
        <begin position="254"/>
        <end position="279"/>
    </location>
</feature>
<comment type="caution">
    <text evidence="2">The sequence shown here is derived from an EMBL/GenBank/DDBJ whole genome shotgun (WGS) entry which is preliminary data.</text>
</comment>
<protein>
    <submittedName>
        <fullName evidence="2">Uncharacterized protein</fullName>
    </submittedName>
</protein>
<evidence type="ECO:0000313" key="3">
    <source>
        <dbReference type="Proteomes" id="UP000770661"/>
    </source>
</evidence>
<dbReference type="Proteomes" id="UP000770661">
    <property type="component" value="Unassembled WGS sequence"/>
</dbReference>
<keyword evidence="3" id="KW-1185">Reference proteome</keyword>
<gene>
    <name evidence="2" type="ORF">GWK47_033981</name>
</gene>
<feature type="compositionally biased region" description="Basic and acidic residues" evidence="1">
    <location>
        <begin position="16"/>
        <end position="34"/>
    </location>
</feature>
<dbReference type="AlphaFoldDB" id="A0A8J5D042"/>
<sequence>MTLSAVIAERASPDKKLATVRRSGEARKRERSRQEAGFLRLPHQNSPQAVGDESPLAASGDADDFDTVLAHVGVGKWNYIYYIANAYWHVVLPYHTLAGAFLSPSVNHTCHHLSPDLPPTIVLLNNTAAHNALRNITYLSDIDNSCSYLKEDVATGRLEEVPCTEWVFDNATFTSTVTSERACQTPRAPHCPARPCLPEISAREGNGEDMGLYSRMLVKSRPVEIFHRRTSTGLIYKNCPDWWIFDRRTNTSEPKAASKYDGMSGERDEGGMCKLSGIS</sequence>
<reference evidence="2" key="1">
    <citation type="submission" date="2020-07" db="EMBL/GenBank/DDBJ databases">
        <title>The High-quality genome of the commercially important snow crab, Chionoecetes opilio.</title>
        <authorList>
            <person name="Jeong J.-H."/>
            <person name="Ryu S."/>
        </authorList>
    </citation>
    <scope>NUCLEOTIDE SEQUENCE</scope>
    <source>
        <strain evidence="2">MADBK_172401_WGS</strain>
        <tissue evidence="2">Digestive gland</tissue>
    </source>
</reference>